<dbReference type="AlphaFoldDB" id="A0A9N9JY23"/>
<dbReference type="Proteomes" id="UP000789396">
    <property type="component" value="Unassembled WGS sequence"/>
</dbReference>
<feature type="non-terminal residue" evidence="1">
    <location>
        <position position="57"/>
    </location>
</feature>
<dbReference type="OrthoDB" id="10339799at2759"/>
<comment type="caution">
    <text evidence="1">The sequence shown here is derived from an EMBL/GenBank/DDBJ whole genome shotgun (WGS) entry which is preliminary data.</text>
</comment>
<dbReference type="EMBL" id="CAJVPZ010074308">
    <property type="protein sequence ID" value="CAG8802975.1"/>
    <property type="molecule type" value="Genomic_DNA"/>
</dbReference>
<name>A0A9N9JY23_9GLOM</name>
<keyword evidence="2" id="KW-1185">Reference proteome</keyword>
<protein>
    <submittedName>
        <fullName evidence="1">16983_t:CDS:1</fullName>
    </submittedName>
</protein>
<reference evidence="1" key="1">
    <citation type="submission" date="2021-06" db="EMBL/GenBank/DDBJ databases">
        <authorList>
            <person name="Kallberg Y."/>
            <person name="Tangrot J."/>
            <person name="Rosling A."/>
        </authorList>
    </citation>
    <scope>NUCLEOTIDE SEQUENCE</scope>
    <source>
        <strain evidence="1">IN212</strain>
    </source>
</reference>
<sequence>MTNNDRVSDIVYIDSNENADIDPNENKDIKSLSKEEIEDEIHALKKQTMDIKSEIKK</sequence>
<accession>A0A9N9JY23</accession>
<organism evidence="1 2">
    <name type="scientific">Racocetra fulgida</name>
    <dbReference type="NCBI Taxonomy" id="60492"/>
    <lineage>
        <taxon>Eukaryota</taxon>
        <taxon>Fungi</taxon>
        <taxon>Fungi incertae sedis</taxon>
        <taxon>Mucoromycota</taxon>
        <taxon>Glomeromycotina</taxon>
        <taxon>Glomeromycetes</taxon>
        <taxon>Diversisporales</taxon>
        <taxon>Gigasporaceae</taxon>
        <taxon>Racocetra</taxon>
    </lineage>
</organism>
<proteinExistence type="predicted"/>
<evidence type="ECO:0000313" key="1">
    <source>
        <dbReference type="EMBL" id="CAG8802975.1"/>
    </source>
</evidence>
<evidence type="ECO:0000313" key="2">
    <source>
        <dbReference type="Proteomes" id="UP000789396"/>
    </source>
</evidence>
<gene>
    <name evidence="1" type="ORF">RFULGI_LOCUS17930</name>
</gene>